<feature type="domain" description="C2H2-type" evidence="4">
    <location>
        <begin position="203"/>
        <end position="228"/>
    </location>
</feature>
<protein>
    <submittedName>
        <fullName evidence="5">Uncharacterized protein AlNc14C35G3137</fullName>
    </submittedName>
</protein>
<proteinExistence type="predicted"/>
<dbReference type="Pfam" id="PF12171">
    <property type="entry name" value="zf-C2H2_jaz"/>
    <property type="match status" value="1"/>
</dbReference>
<dbReference type="InterPro" id="IPR041661">
    <property type="entry name" value="ZN622/Rei1/Reh1_Znf-C2H2"/>
</dbReference>
<dbReference type="GO" id="GO:0008270">
    <property type="term" value="F:zinc ion binding"/>
    <property type="evidence" value="ECO:0007669"/>
    <property type="project" value="UniProtKB-KW"/>
</dbReference>
<dbReference type="Gene3D" id="3.30.160.60">
    <property type="entry name" value="Classic Zinc Finger"/>
    <property type="match status" value="1"/>
</dbReference>
<evidence type="ECO:0000256" key="2">
    <source>
        <dbReference type="ARBA" id="ARBA00022771"/>
    </source>
</evidence>
<feature type="domain" description="C2H2-type" evidence="4">
    <location>
        <begin position="84"/>
        <end position="109"/>
    </location>
</feature>
<evidence type="ECO:0000256" key="3">
    <source>
        <dbReference type="ARBA" id="ARBA00022833"/>
    </source>
</evidence>
<keyword evidence="2" id="KW-0863">Zinc-finger</keyword>
<keyword evidence="3" id="KW-0862">Zinc</keyword>
<dbReference type="PANTHER" id="PTHR13182">
    <property type="entry name" value="ZINC FINGER PROTEIN 622"/>
    <property type="match status" value="1"/>
</dbReference>
<dbReference type="InterPro" id="IPR022755">
    <property type="entry name" value="Znf_C2H2_jaz"/>
</dbReference>
<gene>
    <name evidence="5" type="primary">AlNc14C35G3137</name>
    <name evidence="5" type="ORF">ALNC14_036090</name>
</gene>
<dbReference type="SUPFAM" id="SSF57667">
    <property type="entry name" value="beta-beta-alpha zinc fingers"/>
    <property type="match status" value="2"/>
</dbReference>
<reference evidence="5" key="2">
    <citation type="submission" date="2011-02" db="EMBL/GenBank/DDBJ databases">
        <authorList>
            <person name="MacLean D."/>
        </authorList>
    </citation>
    <scope>NUCLEOTIDE SEQUENCE</scope>
</reference>
<dbReference type="EMBL" id="FR824080">
    <property type="protein sequence ID" value="CCA17466.1"/>
    <property type="molecule type" value="Genomic_DNA"/>
</dbReference>
<evidence type="ECO:0000259" key="4">
    <source>
        <dbReference type="SMART" id="SM00355"/>
    </source>
</evidence>
<dbReference type="GO" id="GO:0030687">
    <property type="term" value="C:preribosome, large subunit precursor"/>
    <property type="evidence" value="ECO:0007669"/>
    <property type="project" value="TreeGrafter"/>
</dbReference>
<organism evidence="5">
    <name type="scientific">Albugo laibachii Nc14</name>
    <dbReference type="NCBI Taxonomy" id="890382"/>
    <lineage>
        <taxon>Eukaryota</taxon>
        <taxon>Sar</taxon>
        <taxon>Stramenopiles</taxon>
        <taxon>Oomycota</taxon>
        <taxon>Peronosporomycetes</taxon>
        <taxon>Albuginales</taxon>
        <taxon>Albuginaceae</taxon>
        <taxon>Albugo</taxon>
    </lineage>
</organism>
<feature type="domain" description="C2H2-type" evidence="4">
    <location>
        <begin position="2"/>
        <end position="26"/>
    </location>
</feature>
<dbReference type="Pfam" id="PF12756">
    <property type="entry name" value="zf-C2H2_2"/>
    <property type="match status" value="1"/>
</dbReference>
<dbReference type="GO" id="GO:0042273">
    <property type="term" value="P:ribosomal large subunit biogenesis"/>
    <property type="evidence" value="ECO:0007669"/>
    <property type="project" value="TreeGrafter"/>
</dbReference>
<dbReference type="AlphaFoldDB" id="F0W8L1"/>
<evidence type="ECO:0000313" key="5">
    <source>
        <dbReference type="EMBL" id="CCA17466.1"/>
    </source>
</evidence>
<dbReference type="SMART" id="SM00355">
    <property type="entry name" value="ZnF_C2H2"/>
    <property type="match status" value="4"/>
</dbReference>
<dbReference type="InterPro" id="IPR040025">
    <property type="entry name" value="Znf622/Rei1/Reh1"/>
</dbReference>
<dbReference type="HOGENOM" id="CLU_018787_0_0_1"/>
<keyword evidence="1" id="KW-0479">Metal-binding</keyword>
<evidence type="ECO:0000256" key="1">
    <source>
        <dbReference type="ARBA" id="ARBA00022723"/>
    </source>
</evidence>
<sequence>MLTCRACQQLFNCFDAQKEHFREDWHRYNLKRKVAGLIPVTKAQFDHFTLTVQRGQQLKIALDPKQKQLQKRAEELKTRKRKVWKCQTCANKTFSSEKAFQNHLLSKKHIAGTNASSNNDPIVSFQSMDPLEEEYNDDDETLEEQMESISVHDCIFCNFQGAHLEDNLKHMLEEHGFFIPDQECVVDLEGLLRYLAQKVKCGHVCLYCNGKIFQTFQDVQKHMRDLSHCKICYDECDLDEYLDYYDYSKNHDDGEDIEWETESEVSDDDNVLVVAEKGRNPILKISETGELILLDGQRRLGHREFRRYYKQKFGSKHDALAVCNPMSLVKQRNNISDGQSIAQQRRQVFLADKHRDKFRFRSHKLQRNPNRRAMITV</sequence>
<dbReference type="InterPro" id="IPR036236">
    <property type="entry name" value="Znf_C2H2_sf"/>
</dbReference>
<name>F0W8L1_9STRA</name>
<accession>F0W8L1</accession>
<feature type="domain" description="C2H2-type" evidence="4">
    <location>
        <begin position="152"/>
        <end position="175"/>
    </location>
</feature>
<dbReference type="PANTHER" id="PTHR13182:SF8">
    <property type="entry name" value="CYTOPLASMIC 60S SUBUNIT BIOGENESIS FACTOR ZNF622"/>
    <property type="match status" value="1"/>
</dbReference>
<reference evidence="5" key="1">
    <citation type="journal article" date="2011" name="PLoS Biol.">
        <title>Gene gain and loss during evolution of obligate parasitism in the white rust pathogen of Arabidopsis thaliana.</title>
        <authorList>
            <person name="Kemen E."/>
            <person name="Gardiner A."/>
            <person name="Schultz-Larsen T."/>
            <person name="Kemen A.C."/>
            <person name="Balmuth A.L."/>
            <person name="Robert-Seilaniantz A."/>
            <person name="Bailey K."/>
            <person name="Holub E."/>
            <person name="Studholme D.J."/>
            <person name="Maclean D."/>
            <person name="Jones J.D."/>
        </authorList>
    </citation>
    <scope>NUCLEOTIDE SEQUENCE</scope>
</reference>
<dbReference type="InterPro" id="IPR013087">
    <property type="entry name" value="Znf_C2H2_type"/>
</dbReference>